<sequence>MLAGSGRWLLTATLGQQAFLQWYILEFEPSKIPQLLCCLFTCIHRGANGAKSKRCRADVDVALPAFGSMLPVTECFSTGSLADFQSFLSIGAGTKVP</sequence>
<evidence type="ECO:0000313" key="1">
    <source>
        <dbReference type="EMBL" id="OIW22301.1"/>
    </source>
</evidence>
<accession>A0A1J7I494</accession>
<gene>
    <name evidence="1" type="ORF">CONLIGDRAFT_278469</name>
</gene>
<reference evidence="1 2" key="1">
    <citation type="submission" date="2016-10" db="EMBL/GenBank/DDBJ databases">
        <title>Draft genome sequence of Coniochaeta ligniaria NRRL30616, a lignocellulolytic fungus for bioabatement of inhibitors in plant biomass hydrolysates.</title>
        <authorList>
            <consortium name="DOE Joint Genome Institute"/>
            <person name="Jimenez D.J."/>
            <person name="Hector R.E."/>
            <person name="Riley R."/>
            <person name="Sun H."/>
            <person name="Grigoriev I.V."/>
            <person name="Van Elsas J.D."/>
            <person name="Nichols N.N."/>
        </authorList>
    </citation>
    <scope>NUCLEOTIDE SEQUENCE [LARGE SCALE GENOMIC DNA]</scope>
    <source>
        <strain evidence="1 2">NRRL 30616</strain>
    </source>
</reference>
<protein>
    <submittedName>
        <fullName evidence="1">Uncharacterized protein</fullName>
    </submittedName>
</protein>
<dbReference type="Proteomes" id="UP000182658">
    <property type="component" value="Unassembled WGS sequence"/>
</dbReference>
<dbReference type="InParanoid" id="A0A1J7I494"/>
<name>A0A1J7I494_9PEZI</name>
<organism evidence="1 2">
    <name type="scientific">Coniochaeta ligniaria NRRL 30616</name>
    <dbReference type="NCBI Taxonomy" id="1408157"/>
    <lineage>
        <taxon>Eukaryota</taxon>
        <taxon>Fungi</taxon>
        <taxon>Dikarya</taxon>
        <taxon>Ascomycota</taxon>
        <taxon>Pezizomycotina</taxon>
        <taxon>Sordariomycetes</taxon>
        <taxon>Sordariomycetidae</taxon>
        <taxon>Coniochaetales</taxon>
        <taxon>Coniochaetaceae</taxon>
        <taxon>Coniochaeta</taxon>
    </lineage>
</organism>
<dbReference type="AlphaFoldDB" id="A0A1J7I494"/>
<proteinExistence type="predicted"/>
<evidence type="ECO:0000313" key="2">
    <source>
        <dbReference type="Proteomes" id="UP000182658"/>
    </source>
</evidence>
<keyword evidence="2" id="KW-1185">Reference proteome</keyword>
<dbReference type="EMBL" id="KV875123">
    <property type="protein sequence ID" value="OIW22301.1"/>
    <property type="molecule type" value="Genomic_DNA"/>
</dbReference>